<proteinExistence type="predicted"/>
<sequence>MQNKEIRRHARHRTTGDAMVTKSARLVRSFEPLRLIEQKKELIAIEDIDSIPKGLRGIYVLYRTVDSGKPKTPYRHVVYVGMSTSGIKGRLRAHRKHKRELWDTCSVFVVWPNVREDEIRELGGILRHVYRFDPNAQQLNAQGRYNKLTKTRNFELDEAYRKQAEYLERDAADAA</sequence>
<evidence type="ECO:0008006" key="3">
    <source>
        <dbReference type="Google" id="ProtNLM"/>
    </source>
</evidence>
<dbReference type="RefSeq" id="WP_392396298.1">
    <property type="nucleotide sequence ID" value="NZ_JAURTK010000029.1"/>
</dbReference>
<dbReference type="EMBL" id="JAURTK010000029">
    <property type="protein sequence ID" value="MDP9651752.1"/>
    <property type="molecule type" value="Genomic_DNA"/>
</dbReference>
<gene>
    <name evidence="1" type="ORF">J2793_007227</name>
</gene>
<evidence type="ECO:0000313" key="1">
    <source>
        <dbReference type="EMBL" id="MDP9651752.1"/>
    </source>
</evidence>
<dbReference type="AlphaFoldDB" id="A0AB73IUN9"/>
<comment type="caution">
    <text evidence="1">The sequence shown here is derived from an EMBL/GenBank/DDBJ whole genome shotgun (WGS) entry which is preliminary data.</text>
</comment>
<accession>A0AB73IUN9</accession>
<reference evidence="1" key="1">
    <citation type="submission" date="2023-07" db="EMBL/GenBank/DDBJ databases">
        <title>Sorghum-associated microbial communities from plants grown in Nebraska, USA.</title>
        <authorList>
            <person name="Schachtman D."/>
        </authorList>
    </citation>
    <scope>NUCLEOTIDE SEQUENCE</scope>
    <source>
        <strain evidence="1">DS1061</strain>
    </source>
</reference>
<name>A0AB73IUN9_9BURK</name>
<dbReference type="Proteomes" id="UP001229486">
    <property type="component" value="Unassembled WGS sequence"/>
</dbReference>
<protein>
    <recommendedName>
        <fullName evidence="3">GIY-YIG domain-containing protein</fullName>
    </recommendedName>
</protein>
<evidence type="ECO:0000313" key="2">
    <source>
        <dbReference type="Proteomes" id="UP001229486"/>
    </source>
</evidence>
<organism evidence="1 2">
    <name type="scientific">Paraburkholderia caledonica</name>
    <dbReference type="NCBI Taxonomy" id="134536"/>
    <lineage>
        <taxon>Bacteria</taxon>
        <taxon>Pseudomonadati</taxon>
        <taxon>Pseudomonadota</taxon>
        <taxon>Betaproteobacteria</taxon>
        <taxon>Burkholderiales</taxon>
        <taxon>Burkholderiaceae</taxon>
        <taxon>Paraburkholderia</taxon>
    </lineage>
</organism>